<dbReference type="InterPro" id="IPR010982">
    <property type="entry name" value="Lambda_DNA-bd_dom_sf"/>
</dbReference>
<dbReference type="InterPro" id="IPR018653">
    <property type="entry name" value="ScfR_C"/>
</dbReference>
<dbReference type="Proteomes" id="UP000231553">
    <property type="component" value="Unassembled WGS sequence"/>
</dbReference>
<dbReference type="PANTHER" id="PTHR46797">
    <property type="entry name" value="HTH-TYPE TRANSCRIPTIONAL REGULATOR"/>
    <property type="match status" value="1"/>
</dbReference>
<name>A0A2M8IZ66_9RHOB</name>
<dbReference type="SMART" id="SM00530">
    <property type="entry name" value="HTH_XRE"/>
    <property type="match status" value="1"/>
</dbReference>
<proteinExistence type="predicted"/>
<dbReference type="EMBL" id="PGTB01000069">
    <property type="protein sequence ID" value="PJE35831.1"/>
    <property type="molecule type" value="Genomic_DNA"/>
</dbReference>
<dbReference type="Pfam" id="PF09856">
    <property type="entry name" value="ScfRs"/>
    <property type="match status" value="1"/>
</dbReference>
<evidence type="ECO:0000256" key="1">
    <source>
        <dbReference type="ARBA" id="ARBA00023015"/>
    </source>
</evidence>
<evidence type="ECO:0000313" key="6">
    <source>
        <dbReference type="Proteomes" id="UP000231553"/>
    </source>
</evidence>
<keyword evidence="3" id="KW-0804">Transcription</keyword>
<accession>A0A2M8IZ66</accession>
<dbReference type="PROSITE" id="PS50943">
    <property type="entry name" value="HTH_CROC1"/>
    <property type="match status" value="1"/>
</dbReference>
<organism evidence="5 6">
    <name type="scientific">Pseudooceanicola lipolyticus</name>
    <dbReference type="NCBI Taxonomy" id="2029104"/>
    <lineage>
        <taxon>Bacteria</taxon>
        <taxon>Pseudomonadati</taxon>
        <taxon>Pseudomonadota</taxon>
        <taxon>Alphaproteobacteria</taxon>
        <taxon>Rhodobacterales</taxon>
        <taxon>Paracoccaceae</taxon>
        <taxon>Pseudooceanicola</taxon>
    </lineage>
</organism>
<dbReference type="InterPro" id="IPR001387">
    <property type="entry name" value="Cro/C1-type_HTH"/>
</dbReference>
<evidence type="ECO:0000256" key="2">
    <source>
        <dbReference type="ARBA" id="ARBA00023125"/>
    </source>
</evidence>
<dbReference type="Gene3D" id="1.10.260.40">
    <property type="entry name" value="lambda repressor-like DNA-binding domains"/>
    <property type="match status" value="1"/>
</dbReference>
<dbReference type="OrthoDB" id="7790108at2"/>
<protein>
    <submittedName>
        <fullName evidence="5">Transcriptional regulator</fullName>
    </submittedName>
</protein>
<dbReference type="RefSeq" id="WP_100163338.1">
    <property type="nucleotide sequence ID" value="NZ_PGTB01000069.1"/>
</dbReference>
<keyword evidence="1" id="KW-0805">Transcription regulation</keyword>
<dbReference type="InterPro" id="IPR050807">
    <property type="entry name" value="TransReg_Diox_bact_type"/>
</dbReference>
<feature type="domain" description="HTH cro/C1-type" evidence="4">
    <location>
        <begin position="11"/>
        <end position="65"/>
    </location>
</feature>
<dbReference type="GO" id="GO:0003700">
    <property type="term" value="F:DNA-binding transcription factor activity"/>
    <property type="evidence" value="ECO:0007669"/>
    <property type="project" value="TreeGrafter"/>
</dbReference>
<evidence type="ECO:0000313" key="5">
    <source>
        <dbReference type="EMBL" id="PJE35831.1"/>
    </source>
</evidence>
<evidence type="ECO:0000259" key="4">
    <source>
        <dbReference type="PROSITE" id="PS50943"/>
    </source>
</evidence>
<dbReference type="GO" id="GO:0003677">
    <property type="term" value="F:DNA binding"/>
    <property type="evidence" value="ECO:0007669"/>
    <property type="project" value="UniProtKB-KW"/>
</dbReference>
<dbReference type="AlphaFoldDB" id="A0A2M8IZ66"/>
<comment type="caution">
    <text evidence="5">The sequence shown here is derived from an EMBL/GenBank/DDBJ whole genome shotgun (WGS) entry which is preliminary data.</text>
</comment>
<sequence>MPRDSLTGTRIRERRSIAGIRQADLARQIGISASYLNLIEHNRRRIGGKLLIDIAQVLGVEPSMLTEGAEAALIAALREAAADGEVATAEIDRAEEFAGRFPGWAEVLVHGHRRIASLERTVETLSDRLTHDPHLAASVHEVLSTAASIRSTASILAETGELEAEWRDRFHRNLNQDSRRLAESSRALVTYLDDNTAGDDPRGVPREEAEAFLAAQGYHFPGLERGEAALEDVLKDAAAPRSAAARAIVRETLQQYCADAAALPLEAFAAALKRLGPDPAALARSFAADLPLVLRRIAMMPETVLPGGAGLVICDPSGGMLFRKPAGGFAMPRFGAPCPLWPLFLALSRPLVPVRRRVAQLGRVAAQFDCLAYAWPLEMSELTEDPLYRAIMLILPLPSDEISEEAAVRQVGSACRVCPRVGCSARREASILREEF</sequence>
<dbReference type="Pfam" id="PF01381">
    <property type="entry name" value="HTH_3"/>
    <property type="match status" value="1"/>
</dbReference>
<reference evidence="5 6" key="1">
    <citation type="journal article" date="2018" name="Int. J. Syst. Evol. Microbiol.">
        <title>Pseudooceanicola lipolyticus sp. nov., a marine alphaproteobacterium, reclassification of Oceanicola flagellatus as Pseudooceanicola flagellatus comb. nov. and emended description of the genus Pseudooceanicola.</title>
        <authorList>
            <person name="Huang M.-M."/>
            <person name="Guo L.-L."/>
            <person name="Wu Y.-H."/>
            <person name="Lai Q.-L."/>
            <person name="Shao Z.-Z."/>
            <person name="Wang C.-S."/>
            <person name="Wu M."/>
            <person name="Xu X.-W."/>
        </authorList>
    </citation>
    <scope>NUCLEOTIDE SEQUENCE [LARGE SCALE GENOMIC DNA]</scope>
    <source>
        <strain evidence="5 6">157</strain>
    </source>
</reference>
<keyword evidence="6" id="KW-1185">Reference proteome</keyword>
<dbReference type="GO" id="GO:0005829">
    <property type="term" value="C:cytosol"/>
    <property type="evidence" value="ECO:0007669"/>
    <property type="project" value="TreeGrafter"/>
</dbReference>
<evidence type="ECO:0000256" key="3">
    <source>
        <dbReference type="ARBA" id="ARBA00023163"/>
    </source>
</evidence>
<dbReference type="PANTHER" id="PTHR46797:SF23">
    <property type="entry name" value="HTH-TYPE TRANSCRIPTIONAL REGULATOR SUTR"/>
    <property type="match status" value="1"/>
</dbReference>
<dbReference type="CDD" id="cd00093">
    <property type="entry name" value="HTH_XRE"/>
    <property type="match status" value="1"/>
</dbReference>
<keyword evidence="2" id="KW-0238">DNA-binding</keyword>
<gene>
    <name evidence="5" type="ORF">CVM52_15205</name>
</gene>
<dbReference type="SUPFAM" id="SSF47413">
    <property type="entry name" value="lambda repressor-like DNA-binding domains"/>
    <property type="match status" value="1"/>
</dbReference>